<dbReference type="Proteomes" id="UP000808349">
    <property type="component" value="Unassembled WGS sequence"/>
</dbReference>
<feature type="domain" description="Secretion system C-terminal sorting" evidence="1">
    <location>
        <begin position="58"/>
        <end position="119"/>
    </location>
</feature>
<dbReference type="EMBL" id="JADKFW010000005">
    <property type="protein sequence ID" value="MBK9717633.1"/>
    <property type="molecule type" value="Genomic_DNA"/>
</dbReference>
<name>A0A9D7S8C3_9BACT</name>
<organism evidence="2 3">
    <name type="scientific">Candidatus Defluviibacterium haderslevense</name>
    <dbReference type="NCBI Taxonomy" id="2981993"/>
    <lineage>
        <taxon>Bacteria</taxon>
        <taxon>Pseudomonadati</taxon>
        <taxon>Bacteroidota</taxon>
        <taxon>Saprospiria</taxon>
        <taxon>Saprospirales</taxon>
        <taxon>Saprospiraceae</taxon>
        <taxon>Candidatus Defluviibacterium</taxon>
    </lineage>
</organism>
<proteinExistence type="predicted"/>
<reference evidence="2 3" key="1">
    <citation type="submission" date="2020-10" db="EMBL/GenBank/DDBJ databases">
        <title>Connecting structure to function with the recovery of over 1000 high-quality activated sludge metagenome-assembled genomes encoding full-length rRNA genes using long-read sequencing.</title>
        <authorList>
            <person name="Singleton C.M."/>
            <person name="Petriglieri F."/>
            <person name="Kristensen J.M."/>
            <person name="Kirkegaard R.H."/>
            <person name="Michaelsen T.Y."/>
            <person name="Andersen M.H."/>
            <person name="Karst S.M."/>
            <person name="Dueholm M.S."/>
            <person name="Nielsen P.H."/>
            <person name="Albertsen M."/>
        </authorList>
    </citation>
    <scope>NUCLEOTIDE SEQUENCE [LARGE SCALE GENOMIC DNA]</scope>
    <source>
        <strain evidence="2">Ribe_18-Q3-R11-54_BAT3C.373</strain>
    </source>
</reference>
<sequence>MVNKIIGAIGLKYGTNAEIARNSLVNSQGWTINGDSPSGKDCATVRTHNVESISQIFLYPNPTSGILNIEDHNGSFYSISDLTGKVVVKGIITMNTISLDMFPLGIYYLSIINSDSPQTIKVFKY</sequence>
<protein>
    <submittedName>
        <fullName evidence="2">T9SS type A sorting domain-containing protein</fullName>
    </submittedName>
</protein>
<evidence type="ECO:0000259" key="1">
    <source>
        <dbReference type="Pfam" id="PF18962"/>
    </source>
</evidence>
<dbReference type="AlphaFoldDB" id="A0A9D7S8C3"/>
<dbReference type="NCBIfam" id="TIGR04183">
    <property type="entry name" value="Por_Secre_tail"/>
    <property type="match status" value="1"/>
</dbReference>
<dbReference type="InterPro" id="IPR026444">
    <property type="entry name" value="Secre_tail"/>
</dbReference>
<evidence type="ECO:0000313" key="2">
    <source>
        <dbReference type="EMBL" id="MBK9717633.1"/>
    </source>
</evidence>
<evidence type="ECO:0000313" key="3">
    <source>
        <dbReference type="Proteomes" id="UP000808349"/>
    </source>
</evidence>
<dbReference type="Pfam" id="PF18962">
    <property type="entry name" value="Por_Secre_tail"/>
    <property type="match status" value="1"/>
</dbReference>
<accession>A0A9D7S8C3</accession>
<comment type="caution">
    <text evidence="2">The sequence shown here is derived from an EMBL/GenBank/DDBJ whole genome shotgun (WGS) entry which is preliminary data.</text>
</comment>
<gene>
    <name evidence="2" type="ORF">IPO85_08995</name>
</gene>